<accession>A0A0B5HWG7</accession>
<dbReference type="Proteomes" id="UP000031774">
    <property type="component" value="Chromosome"/>
</dbReference>
<sequence length="94" mass="10979">MSGRDMLPADVVDLLSAIVEALDIPLPSVEDTDERKHYQLLDRRTMDVRIALQSLLRHRSHPDLHDDAAYIRRWTAEYPVTYMPFRSDRTEEEG</sequence>
<reference evidence="1 2" key="1">
    <citation type="submission" date="2014-12" db="EMBL/GenBank/DDBJ databases">
        <title>Complete genome sequence of Streptomyces vietnamensis strain GIMV4.0001, a genetic manipulable producer of the benzoisochromanequinone antibiotic granaticin.</title>
        <authorList>
            <person name="Deng M.R."/>
            <person name="Guo J."/>
            <person name="Ma L.Y."/>
            <person name="Feng G.D."/>
            <person name="Mo C.Y."/>
            <person name="Zhu H.H."/>
        </authorList>
    </citation>
    <scope>NUCLEOTIDE SEQUENCE [LARGE SCALE GENOMIC DNA]</scope>
    <source>
        <strain evidence="2">GIMV4.0001</strain>
    </source>
</reference>
<dbReference type="AlphaFoldDB" id="A0A0B5HWG7"/>
<protein>
    <submittedName>
        <fullName evidence="1">Uncharacterized protein</fullName>
    </submittedName>
</protein>
<proteinExistence type="predicted"/>
<organism evidence="1 2">
    <name type="scientific">Streptomyces vietnamensis</name>
    <dbReference type="NCBI Taxonomy" id="362257"/>
    <lineage>
        <taxon>Bacteria</taxon>
        <taxon>Bacillati</taxon>
        <taxon>Actinomycetota</taxon>
        <taxon>Actinomycetes</taxon>
        <taxon>Kitasatosporales</taxon>
        <taxon>Streptomycetaceae</taxon>
        <taxon>Streptomyces</taxon>
    </lineage>
</organism>
<keyword evidence="2" id="KW-1185">Reference proteome</keyword>
<gene>
    <name evidence="1" type="ORF">SVTN_19840</name>
</gene>
<dbReference type="HOGENOM" id="CLU_2385011_0_0_11"/>
<evidence type="ECO:0000313" key="1">
    <source>
        <dbReference type="EMBL" id="AJF66305.1"/>
    </source>
</evidence>
<evidence type="ECO:0000313" key="2">
    <source>
        <dbReference type="Proteomes" id="UP000031774"/>
    </source>
</evidence>
<dbReference type="STRING" id="362257.SVTN_19840"/>
<name>A0A0B5HWG7_9ACTN</name>
<dbReference type="KEGG" id="svt:SVTN_19840"/>
<dbReference type="EMBL" id="CP010407">
    <property type="protein sequence ID" value="AJF66305.1"/>
    <property type="molecule type" value="Genomic_DNA"/>
</dbReference>